<evidence type="ECO:0000256" key="1">
    <source>
        <dbReference type="SAM" id="MobiDB-lite"/>
    </source>
</evidence>
<organism evidence="2">
    <name type="scientific">Tanacetum cinerariifolium</name>
    <name type="common">Dalmatian daisy</name>
    <name type="synonym">Chrysanthemum cinerariifolium</name>
    <dbReference type="NCBI Taxonomy" id="118510"/>
    <lineage>
        <taxon>Eukaryota</taxon>
        <taxon>Viridiplantae</taxon>
        <taxon>Streptophyta</taxon>
        <taxon>Embryophyta</taxon>
        <taxon>Tracheophyta</taxon>
        <taxon>Spermatophyta</taxon>
        <taxon>Magnoliopsida</taxon>
        <taxon>eudicotyledons</taxon>
        <taxon>Gunneridae</taxon>
        <taxon>Pentapetalae</taxon>
        <taxon>asterids</taxon>
        <taxon>campanulids</taxon>
        <taxon>Asterales</taxon>
        <taxon>Asteraceae</taxon>
        <taxon>Asteroideae</taxon>
        <taxon>Anthemideae</taxon>
        <taxon>Anthemidinae</taxon>
        <taxon>Tanacetum</taxon>
    </lineage>
</organism>
<proteinExistence type="predicted"/>
<comment type="caution">
    <text evidence="2">The sequence shown here is derived from an EMBL/GenBank/DDBJ whole genome shotgun (WGS) entry which is preliminary data.</text>
</comment>
<feature type="region of interest" description="Disordered" evidence="1">
    <location>
        <begin position="133"/>
        <end position="152"/>
    </location>
</feature>
<name>A0A6L2J6N1_TANCI</name>
<evidence type="ECO:0000313" key="2">
    <source>
        <dbReference type="EMBL" id="GEU32526.1"/>
    </source>
</evidence>
<accession>A0A6L2J6N1</accession>
<dbReference type="EMBL" id="BKCJ010000364">
    <property type="protein sequence ID" value="GEU32526.1"/>
    <property type="molecule type" value="Genomic_DNA"/>
</dbReference>
<gene>
    <name evidence="2" type="ORF">Tci_004504</name>
</gene>
<protein>
    <submittedName>
        <fullName evidence="2">Integrase, catalytic region, zinc finger, CCHC-type, peptidase aspartic, catalytic</fullName>
    </submittedName>
</protein>
<reference evidence="2" key="1">
    <citation type="journal article" date="2019" name="Sci. Rep.">
        <title>Draft genome of Tanacetum cinerariifolium, the natural source of mosquito coil.</title>
        <authorList>
            <person name="Yamashiro T."/>
            <person name="Shiraishi A."/>
            <person name="Satake H."/>
            <person name="Nakayama K."/>
        </authorList>
    </citation>
    <scope>NUCLEOTIDE SEQUENCE</scope>
</reference>
<dbReference type="AlphaFoldDB" id="A0A6L2J6N1"/>
<sequence length="732" mass="82732">MILESVENGPLISPSIEENGVTRPNKYSELSAMKAIQADCDVKERECKLYDEFDKFSYKNRETLHSGLIVPVFQKRGDDQIDAINHMMSFLTTVVTSRYPTTNNQLRNSSNPRQQATINNRRVTLQPIQGRQTSVAAGTSRTYTSGISGNNSRKQRTDKVLLVQAQENGQILHEEELAFLAYQGIAEAQPTQTVSTHNAAYQADDLDAYDSNCDEINTAKVALMANISHHGSDDLAEVHNHDNVINQAVQAKPCFEQSNIVNHSETEITNDSNIIPYSQYMSKSQQAAVQNSNSHAQQNALILFVIEQLKTQVVNCTKINLDNKSINDTLTAELERYKDQVRILKEGQNVDLKKPTPSNRPTKGEVPKELPKVSVVNTSLKKLKHHLASFDVVVKERTTTTTITEEDKIKKELEEIETIYIELDHKVTKLIAENEHLKQTCNQLYDLIKSLRIRSKEQCDDLINQVNLKSAKNFDLNASLQEKVLVITALKDNLRKLNGKAVVDEAIISHPIDPKMHKFDVSPLAPKLRNNRTVHSNYIRHTQEETATFREIVKQERSLNPLNTSLDYAFKITITAKVPLKKPIALESNTPKPVELIPRPDKVMVITLKWIYKVKLDELGGILKDKARLVARGYCQEEGINFEESFALSKYALESLKKYGFESCDLVDTLMVEKSKLDADKEEKAIDPLHYHGMIGTLLYLTASRPVTPPNWVAAEYWVQGVLLHRSITQDI</sequence>